<proteinExistence type="inferred from homology"/>
<accession>A0A1I2RXR3</accession>
<dbReference type="PRINTS" id="PR00081">
    <property type="entry name" value="GDHRDH"/>
</dbReference>
<dbReference type="GO" id="GO:0006633">
    <property type="term" value="P:fatty acid biosynthetic process"/>
    <property type="evidence" value="ECO:0007669"/>
    <property type="project" value="TreeGrafter"/>
</dbReference>
<dbReference type="Gene3D" id="3.40.50.720">
    <property type="entry name" value="NAD(P)-binding Rossmann-like Domain"/>
    <property type="match status" value="1"/>
</dbReference>
<dbReference type="PANTHER" id="PTHR42760">
    <property type="entry name" value="SHORT-CHAIN DEHYDROGENASES/REDUCTASES FAMILY MEMBER"/>
    <property type="match status" value="1"/>
</dbReference>
<keyword evidence="5" id="KW-1185">Reference proteome</keyword>
<dbReference type="InterPro" id="IPR057326">
    <property type="entry name" value="KR_dom"/>
</dbReference>
<reference evidence="5" key="1">
    <citation type="submission" date="2016-10" db="EMBL/GenBank/DDBJ databases">
        <authorList>
            <person name="Varghese N."/>
            <person name="Submissions S."/>
        </authorList>
    </citation>
    <scope>NUCLEOTIDE SEQUENCE [LARGE SCALE GENOMIC DNA]</scope>
    <source>
        <strain evidence="5">FP5</strain>
    </source>
</reference>
<dbReference type="Pfam" id="PF13561">
    <property type="entry name" value="adh_short_C2"/>
    <property type="match status" value="1"/>
</dbReference>
<dbReference type="InterPro" id="IPR020904">
    <property type="entry name" value="Sc_DH/Rdtase_CS"/>
</dbReference>
<name>A0A1I2RXR3_9BACI</name>
<dbReference type="RefSeq" id="WP_089754007.1">
    <property type="nucleotide sequence ID" value="NZ_FOOG01000044.1"/>
</dbReference>
<dbReference type="PANTHER" id="PTHR42760:SF133">
    <property type="entry name" value="3-OXOACYL-[ACYL-CARRIER-PROTEIN] REDUCTASE"/>
    <property type="match status" value="1"/>
</dbReference>
<dbReference type="CDD" id="cd05233">
    <property type="entry name" value="SDR_c"/>
    <property type="match status" value="1"/>
</dbReference>
<dbReference type="OrthoDB" id="9803333at2"/>
<dbReference type="InterPro" id="IPR036291">
    <property type="entry name" value="NAD(P)-bd_dom_sf"/>
</dbReference>
<gene>
    <name evidence="4" type="ORF">SAMN05216353_14427</name>
</gene>
<dbReference type="NCBIfam" id="NF005559">
    <property type="entry name" value="PRK07231.1"/>
    <property type="match status" value="1"/>
</dbReference>
<dbReference type="SMART" id="SM00822">
    <property type="entry name" value="PKS_KR"/>
    <property type="match status" value="1"/>
</dbReference>
<keyword evidence="2" id="KW-0560">Oxidoreductase</keyword>
<feature type="domain" description="Ketoreductase" evidence="3">
    <location>
        <begin position="12"/>
        <end position="195"/>
    </location>
</feature>
<dbReference type="Proteomes" id="UP000198897">
    <property type="component" value="Unassembled WGS sequence"/>
</dbReference>
<dbReference type="PRINTS" id="PR00080">
    <property type="entry name" value="SDRFAMILY"/>
</dbReference>
<dbReference type="PROSITE" id="PS00061">
    <property type="entry name" value="ADH_SHORT"/>
    <property type="match status" value="1"/>
</dbReference>
<dbReference type="GO" id="GO:0048038">
    <property type="term" value="F:quinone binding"/>
    <property type="evidence" value="ECO:0007669"/>
    <property type="project" value="TreeGrafter"/>
</dbReference>
<dbReference type="AlphaFoldDB" id="A0A1I2RXR3"/>
<dbReference type="FunFam" id="3.40.50.720:FF:000084">
    <property type="entry name" value="Short-chain dehydrogenase reductase"/>
    <property type="match status" value="1"/>
</dbReference>
<dbReference type="SUPFAM" id="SSF51735">
    <property type="entry name" value="NAD(P)-binding Rossmann-fold domains"/>
    <property type="match status" value="1"/>
</dbReference>
<evidence type="ECO:0000313" key="5">
    <source>
        <dbReference type="Proteomes" id="UP000198897"/>
    </source>
</evidence>
<dbReference type="GO" id="GO:0008206">
    <property type="term" value="P:bile acid metabolic process"/>
    <property type="evidence" value="ECO:0007669"/>
    <property type="project" value="UniProtKB-ARBA"/>
</dbReference>
<dbReference type="EMBL" id="FOOG01000044">
    <property type="protein sequence ID" value="SFG45424.1"/>
    <property type="molecule type" value="Genomic_DNA"/>
</dbReference>
<sequence>MIYINLFLNQGKVAVVTGGGSGIGRVMAETLAESGADVVLLGRTKEKLEKAVREIEEITDVRIDLMVCDVTDNEAIKITTEQIHKDYGRIDILVNNAGTTSQGTVHTLSENDWNHVMDTNLKSVFFMSQAVVPYMKEQEYGRIINTASVAGDVSLYFSSVYGTSKAGVIHLTKQLAGELAGSNITVNAISPWFFKTDFNREKLENDEFRTMIENRTPMKRLGQLEELKTSVLYFASRGSSYTTGQNMFIDGGMTTFGL</sequence>
<organism evidence="4 5">
    <name type="scientific">Halobacillus alkaliphilus</name>
    <dbReference type="NCBI Taxonomy" id="396056"/>
    <lineage>
        <taxon>Bacteria</taxon>
        <taxon>Bacillati</taxon>
        <taxon>Bacillota</taxon>
        <taxon>Bacilli</taxon>
        <taxon>Bacillales</taxon>
        <taxon>Bacillaceae</taxon>
        <taxon>Halobacillus</taxon>
    </lineage>
</organism>
<evidence type="ECO:0000313" key="4">
    <source>
        <dbReference type="EMBL" id="SFG45424.1"/>
    </source>
</evidence>
<evidence type="ECO:0000259" key="3">
    <source>
        <dbReference type="SMART" id="SM00822"/>
    </source>
</evidence>
<dbReference type="GO" id="GO:0016616">
    <property type="term" value="F:oxidoreductase activity, acting on the CH-OH group of donors, NAD or NADP as acceptor"/>
    <property type="evidence" value="ECO:0007669"/>
    <property type="project" value="UniProtKB-ARBA"/>
</dbReference>
<protein>
    <submittedName>
        <fullName evidence="4">NAD(P)-dependent dehydrogenase, short-chain alcohol dehydrogenase family</fullName>
    </submittedName>
</protein>
<dbReference type="InterPro" id="IPR002347">
    <property type="entry name" value="SDR_fam"/>
</dbReference>
<evidence type="ECO:0000256" key="2">
    <source>
        <dbReference type="ARBA" id="ARBA00023002"/>
    </source>
</evidence>
<comment type="similarity">
    <text evidence="1">Belongs to the short-chain dehydrogenases/reductases (SDR) family.</text>
</comment>
<evidence type="ECO:0000256" key="1">
    <source>
        <dbReference type="ARBA" id="ARBA00006484"/>
    </source>
</evidence>